<evidence type="ECO:0000313" key="1">
    <source>
        <dbReference type="EMBL" id="TCJ88734.1"/>
    </source>
</evidence>
<gene>
    <name evidence="1" type="ORF">EV695_0592</name>
</gene>
<evidence type="ECO:0008006" key="3">
    <source>
        <dbReference type="Google" id="ProtNLM"/>
    </source>
</evidence>
<proteinExistence type="predicted"/>
<comment type="caution">
    <text evidence="1">The sequence shown here is derived from an EMBL/GenBank/DDBJ whole genome shotgun (WGS) entry which is preliminary data.</text>
</comment>
<dbReference type="AlphaFoldDB" id="A0A4R1F7U5"/>
<accession>A0A4R1F7U5</accession>
<evidence type="ECO:0000313" key="2">
    <source>
        <dbReference type="Proteomes" id="UP000294887"/>
    </source>
</evidence>
<keyword evidence="2" id="KW-1185">Reference proteome</keyword>
<organism evidence="1 2">
    <name type="scientific">Cocleimonas flava</name>
    <dbReference type="NCBI Taxonomy" id="634765"/>
    <lineage>
        <taxon>Bacteria</taxon>
        <taxon>Pseudomonadati</taxon>
        <taxon>Pseudomonadota</taxon>
        <taxon>Gammaproteobacteria</taxon>
        <taxon>Thiotrichales</taxon>
        <taxon>Thiotrichaceae</taxon>
        <taxon>Cocleimonas</taxon>
    </lineage>
</organism>
<name>A0A4R1F7U5_9GAMM</name>
<reference evidence="1 2" key="1">
    <citation type="submission" date="2019-03" db="EMBL/GenBank/DDBJ databases">
        <title>Genomic Encyclopedia of Type Strains, Phase IV (KMG-IV): sequencing the most valuable type-strain genomes for metagenomic binning, comparative biology and taxonomic classification.</title>
        <authorList>
            <person name="Goeker M."/>
        </authorList>
    </citation>
    <scope>NUCLEOTIDE SEQUENCE [LARGE SCALE GENOMIC DNA]</scope>
    <source>
        <strain evidence="1 2">DSM 24830</strain>
    </source>
</reference>
<protein>
    <recommendedName>
        <fullName evidence="3">Universal stress protein family protein</fullName>
    </recommendedName>
</protein>
<dbReference type="RefSeq" id="WP_131904411.1">
    <property type="nucleotide sequence ID" value="NZ_BAAAFU010000008.1"/>
</dbReference>
<sequence>MSEKSANQNIQNSPDIGVKILLENQKNQIESLLSAASLAKNLNVQLQGLLIEEENLIRAADLSLSCEVSLWSAEERHINSESIHRTMRAHARHQKKELEKVAAQKNIEYSFVVIRGEKDNWIKENIRSSDILFIGGYQLKETSFEAFKYCTKATPPLIALFNGSVASENALKIALKIAKKDKSSVQILLLADDFSAEEFQRNQLNTLLKNHADIAVTVESISKQHIASTLRRKPIKMLIAPADFALDQGQEPLVKLLHQLLCPVVLVK</sequence>
<dbReference type="Proteomes" id="UP000294887">
    <property type="component" value="Unassembled WGS sequence"/>
</dbReference>
<dbReference type="Gene3D" id="3.40.50.12370">
    <property type="match status" value="1"/>
</dbReference>
<dbReference type="EMBL" id="SMFQ01000002">
    <property type="protein sequence ID" value="TCJ88734.1"/>
    <property type="molecule type" value="Genomic_DNA"/>
</dbReference>